<sequence>MILSPLWKKITDKAAAILKMWQSRTSQNGSQLQEDFETLTPNVDPNNPAYKPYFNALDYALKRHDVKNIAVTGAYGAGKSSIILSYIKKISERKSLFHNLKYIFKFTPVKPADEHVVISLANFETDEMLKSSESLSKEQSIEYSILQQILYKVDKGSLPDSRVERIHTRTWHQILRTSSFLFIILSLVFINSMLLFSDNIFKAFSLPLQLKELINTAPAFRWVAVAILSFIVCWYLLSRFYRNKIL</sequence>
<dbReference type="RefSeq" id="WP_023045236.1">
    <property type="nucleotide sequence ID" value="NZ_AXDT01000141.1"/>
</dbReference>
<feature type="domain" description="YobI-like P-loop NTPase" evidence="2">
    <location>
        <begin position="53"/>
        <end position="238"/>
    </location>
</feature>
<reference evidence="3 4" key="1">
    <citation type="submission" date="2013-10" db="EMBL/GenBank/DDBJ databases">
        <title>Whole Genome Shotgun Sequence of Photorhabdus temperata J3.</title>
        <authorList>
            <person name="Park G.-S."/>
            <person name="Hong S.-J."/>
            <person name="Shin J.-H."/>
        </authorList>
    </citation>
    <scope>NUCLEOTIDE SEQUENCE [LARGE SCALE GENOMIC DNA]</scope>
    <source>
        <strain evidence="3 4">J3</strain>
    </source>
</reference>
<dbReference type="AlphaFoldDB" id="U7QZ05"/>
<dbReference type="PATRIC" id="fig|1389415.4.peg.3022"/>
<evidence type="ECO:0000313" key="3">
    <source>
        <dbReference type="EMBL" id="ERT12272.1"/>
    </source>
</evidence>
<comment type="caution">
    <text evidence="3">The sequence shown here is derived from an EMBL/GenBank/DDBJ whole genome shotgun (WGS) entry which is preliminary data.</text>
</comment>
<keyword evidence="1" id="KW-0472">Membrane</keyword>
<dbReference type="Pfam" id="PF20693">
    <property type="entry name" value="YobI-ATPase"/>
    <property type="match status" value="1"/>
</dbReference>
<evidence type="ECO:0000313" key="4">
    <source>
        <dbReference type="Proteomes" id="UP000017133"/>
    </source>
</evidence>
<feature type="transmembrane region" description="Helical" evidence="1">
    <location>
        <begin position="219"/>
        <end position="237"/>
    </location>
</feature>
<dbReference type="Proteomes" id="UP000017133">
    <property type="component" value="Unassembled WGS sequence"/>
</dbReference>
<evidence type="ECO:0000256" key="1">
    <source>
        <dbReference type="SAM" id="Phobius"/>
    </source>
</evidence>
<accession>U7QZ05</accession>
<dbReference type="EMBL" id="AXDT01000141">
    <property type="protein sequence ID" value="ERT12272.1"/>
    <property type="molecule type" value="Genomic_DNA"/>
</dbReference>
<protein>
    <recommendedName>
        <fullName evidence="2">YobI-like P-loop NTPase domain-containing protein</fullName>
    </recommendedName>
</protein>
<organism evidence="3 4">
    <name type="scientific">Photorhabdus temperata J3</name>
    <dbReference type="NCBI Taxonomy" id="1389415"/>
    <lineage>
        <taxon>Bacteria</taxon>
        <taxon>Pseudomonadati</taxon>
        <taxon>Pseudomonadota</taxon>
        <taxon>Gammaproteobacteria</taxon>
        <taxon>Enterobacterales</taxon>
        <taxon>Morganellaceae</taxon>
        <taxon>Photorhabdus</taxon>
    </lineage>
</organism>
<evidence type="ECO:0000259" key="2">
    <source>
        <dbReference type="Pfam" id="PF20693"/>
    </source>
</evidence>
<proteinExistence type="predicted"/>
<keyword evidence="4" id="KW-1185">Reference proteome</keyword>
<gene>
    <name evidence="3" type="ORF">O185_15160</name>
</gene>
<keyword evidence="1" id="KW-1133">Transmembrane helix</keyword>
<dbReference type="InterPro" id="IPR048428">
    <property type="entry name" value="YobI-NTPase"/>
</dbReference>
<keyword evidence="1" id="KW-0812">Transmembrane</keyword>
<name>U7QZ05_PHOTE</name>
<feature type="transmembrane region" description="Helical" evidence="1">
    <location>
        <begin position="174"/>
        <end position="196"/>
    </location>
</feature>